<dbReference type="Proteomes" id="UP001234178">
    <property type="component" value="Unassembled WGS sequence"/>
</dbReference>
<sequence>MSIGIMDSCAAIMVRDTVLFKEQPGFSISESSWAVVTDVLLKNKEKAIVVVEEHLNEMSLLAAKLKKDGVKFKEKDVHTAWRDPTSFMAVDKIEKKSAFVEQSRKQLQMKTHDLCPDPIRSRTTEERSSKRRRPEN</sequence>
<reference evidence="2 3" key="1">
    <citation type="journal article" date="2023" name="Nucleic Acids Res.">
        <title>The hologenome of Daphnia magna reveals possible DNA methylation and microbiome-mediated evolution of the host genome.</title>
        <authorList>
            <person name="Chaturvedi A."/>
            <person name="Li X."/>
            <person name="Dhandapani V."/>
            <person name="Marshall H."/>
            <person name="Kissane S."/>
            <person name="Cuenca-Cambronero M."/>
            <person name="Asole G."/>
            <person name="Calvet F."/>
            <person name="Ruiz-Romero M."/>
            <person name="Marangio P."/>
            <person name="Guigo R."/>
            <person name="Rago D."/>
            <person name="Mirbahai L."/>
            <person name="Eastwood N."/>
            <person name="Colbourne J.K."/>
            <person name="Zhou J."/>
            <person name="Mallon E."/>
            <person name="Orsini L."/>
        </authorList>
    </citation>
    <scope>NUCLEOTIDE SEQUENCE [LARGE SCALE GENOMIC DNA]</scope>
    <source>
        <strain evidence="2">LRV0_1</strain>
    </source>
</reference>
<gene>
    <name evidence="2" type="ORF">OUZ56_021925</name>
</gene>
<keyword evidence="3" id="KW-1185">Reference proteome</keyword>
<name>A0ABR0AUV1_9CRUS</name>
<accession>A0ABR0AUV1</accession>
<dbReference type="EMBL" id="JAOYFB010000039">
    <property type="protein sequence ID" value="KAK4028906.1"/>
    <property type="molecule type" value="Genomic_DNA"/>
</dbReference>
<evidence type="ECO:0000256" key="1">
    <source>
        <dbReference type="SAM" id="MobiDB-lite"/>
    </source>
</evidence>
<organism evidence="2 3">
    <name type="scientific">Daphnia magna</name>
    <dbReference type="NCBI Taxonomy" id="35525"/>
    <lineage>
        <taxon>Eukaryota</taxon>
        <taxon>Metazoa</taxon>
        <taxon>Ecdysozoa</taxon>
        <taxon>Arthropoda</taxon>
        <taxon>Crustacea</taxon>
        <taxon>Branchiopoda</taxon>
        <taxon>Diplostraca</taxon>
        <taxon>Cladocera</taxon>
        <taxon>Anomopoda</taxon>
        <taxon>Daphniidae</taxon>
        <taxon>Daphnia</taxon>
    </lineage>
</organism>
<proteinExistence type="predicted"/>
<evidence type="ECO:0000313" key="2">
    <source>
        <dbReference type="EMBL" id="KAK4028906.1"/>
    </source>
</evidence>
<evidence type="ECO:0000313" key="3">
    <source>
        <dbReference type="Proteomes" id="UP001234178"/>
    </source>
</evidence>
<protein>
    <submittedName>
        <fullName evidence="2">Uncharacterized protein</fullName>
    </submittedName>
</protein>
<feature type="region of interest" description="Disordered" evidence="1">
    <location>
        <begin position="102"/>
        <end position="136"/>
    </location>
</feature>
<comment type="caution">
    <text evidence="2">The sequence shown here is derived from an EMBL/GenBank/DDBJ whole genome shotgun (WGS) entry which is preliminary data.</text>
</comment>